<evidence type="ECO:0000313" key="4">
    <source>
        <dbReference type="Proteomes" id="UP001204851"/>
    </source>
</evidence>
<name>A0ABT1BSD9_9BURK</name>
<keyword evidence="2" id="KW-0472">Membrane</keyword>
<keyword evidence="2" id="KW-1133">Transmembrane helix</keyword>
<feature type="transmembrane region" description="Helical" evidence="2">
    <location>
        <begin position="116"/>
        <end position="134"/>
    </location>
</feature>
<feature type="transmembrane region" description="Helical" evidence="2">
    <location>
        <begin position="415"/>
        <end position="434"/>
    </location>
</feature>
<protein>
    <submittedName>
        <fullName evidence="3">FUSC family protein</fullName>
    </submittedName>
</protein>
<sequence>MMDLPALREDLLAPTPGRAAQALRMGLICTLTLLIAETYGTPDIAVTTYVVFFMNQPDRMGSLVQSLAITVLITLVLACLFLLAPAMIASPPWRIAAMAGLSFGLMFLNSASKLQGVAATVALVVVYCLALLGSSPSGELATRALLYAWLFAGIPAAASTVVNLLLAPAPWRLTQQALAGRLQVAAQALADPAGPAAHALRTHGVQDDAVVQKALRMTRLERTLRPQHLDALQALSDRVLALQAAVQLMVDAPNTLPPPDAREAMAHTLSEMAAILTRAGYPACIEAIDGVEQATPAARQPWLLFNAALAGCGEPRAEAAPAQPATGFFLPDAFHHPRHIRHALKVTGAALLCYLFYTATSWPGIHTALITCFIVSLGTAADSIEKLQLRLTGCVAGAACGIGALLLVIPQLTDIGGLCLLVFAGASVGAWVAAGTPRVAYAGLQFAFAFFLCVIQGSGPGFDLVVARDRIIGILLGNLVSYLVMTRLWPVSVSQRIDEALDAAQGVLATLQQTQPAWWRWRQFAGAQGRLDNAAVDLQLALLEPPAIRPTDAWLAERRARLQQARPLGARLVAAAEDPDLPPEPAPAALPSHPGHPDLGHA</sequence>
<evidence type="ECO:0000256" key="1">
    <source>
        <dbReference type="SAM" id="MobiDB-lite"/>
    </source>
</evidence>
<feature type="transmembrane region" description="Helical" evidence="2">
    <location>
        <begin position="92"/>
        <end position="109"/>
    </location>
</feature>
<dbReference type="InterPro" id="IPR006726">
    <property type="entry name" value="PHBA_efflux_AaeB/fusaric-R"/>
</dbReference>
<feature type="region of interest" description="Disordered" evidence="1">
    <location>
        <begin position="574"/>
        <end position="602"/>
    </location>
</feature>
<feature type="transmembrane region" description="Helical" evidence="2">
    <location>
        <begin position="146"/>
        <end position="166"/>
    </location>
</feature>
<dbReference type="Proteomes" id="UP001204851">
    <property type="component" value="Unassembled WGS sequence"/>
</dbReference>
<feature type="transmembrane region" description="Helical" evidence="2">
    <location>
        <begin position="391"/>
        <end position="409"/>
    </location>
</feature>
<keyword evidence="2" id="KW-0812">Transmembrane</keyword>
<feature type="transmembrane region" description="Helical" evidence="2">
    <location>
        <begin position="441"/>
        <end position="459"/>
    </location>
</feature>
<proteinExistence type="predicted"/>
<reference evidence="3 4" key="1">
    <citation type="submission" date="2022-06" db="EMBL/GenBank/DDBJ databases">
        <title>Ideonella sp. NS12-5 Genome sequencing and assembly.</title>
        <authorList>
            <person name="Jung Y."/>
        </authorList>
    </citation>
    <scope>NUCLEOTIDE SEQUENCE [LARGE SCALE GENOMIC DNA]</scope>
    <source>
        <strain evidence="3 4">NS12-5</strain>
    </source>
</reference>
<evidence type="ECO:0000313" key="3">
    <source>
        <dbReference type="EMBL" id="MCO5978734.1"/>
    </source>
</evidence>
<feature type="transmembrane region" description="Helical" evidence="2">
    <location>
        <begin position="63"/>
        <end position="86"/>
    </location>
</feature>
<comment type="caution">
    <text evidence="3">The sequence shown here is derived from an EMBL/GenBank/DDBJ whole genome shotgun (WGS) entry which is preliminary data.</text>
</comment>
<dbReference type="RefSeq" id="WP_252771565.1">
    <property type="nucleotide sequence ID" value="NZ_JAMXMC010000012.1"/>
</dbReference>
<keyword evidence="4" id="KW-1185">Reference proteome</keyword>
<feature type="transmembrane region" description="Helical" evidence="2">
    <location>
        <begin position="471"/>
        <end position="489"/>
    </location>
</feature>
<dbReference type="EMBL" id="JAMXMC010000012">
    <property type="protein sequence ID" value="MCO5978734.1"/>
    <property type="molecule type" value="Genomic_DNA"/>
</dbReference>
<evidence type="ECO:0000256" key="2">
    <source>
        <dbReference type="SAM" id="Phobius"/>
    </source>
</evidence>
<feature type="transmembrane region" description="Helical" evidence="2">
    <location>
        <begin position="365"/>
        <end position="384"/>
    </location>
</feature>
<gene>
    <name evidence="3" type="ORF">M0L44_18715</name>
</gene>
<organism evidence="3 4">
    <name type="scientific">Ideonella oryzae</name>
    <dbReference type="NCBI Taxonomy" id="2937441"/>
    <lineage>
        <taxon>Bacteria</taxon>
        <taxon>Pseudomonadati</taxon>
        <taxon>Pseudomonadota</taxon>
        <taxon>Betaproteobacteria</taxon>
        <taxon>Burkholderiales</taxon>
        <taxon>Sphaerotilaceae</taxon>
        <taxon>Ideonella</taxon>
    </lineage>
</organism>
<dbReference type="Pfam" id="PF04632">
    <property type="entry name" value="FUSC"/>
    <property type="match status" value="1"/>
</dbReference>
<accession>A0ABT1BSD9</accession>